<dbReference type="Gene3D" id="3.40.50.300">
    <property type="entry name" value="P-loop containing nucleotide triphosphate hydrolases"/>
    <property type="match status" value="1"/>
</dbReference>
<dbReference type="Gene3D" id="3.60.15.10">
    <property type="entry name" value="Ribonuclease Z/Hydroxyacylglutathione hydrolase-like"/>
    <property type="match status" value="1"/>
</dbReference>
<dbReference type="InterPro" id="IPR031350">
    <property type="entry name" value="Goodbye_dom"/>
</dbReference>
<keyword evidence="1" id="KW-0677">Repeat</keyword>
<feature type="domain" description="Nephrocystin 3-like N-terminal" evidence="4">
    <location>
        <begin position="273"/>
        <end position="440"/>
    </location>
</feature>
<evidence type="ECO:0008006" key="7">
    <source>
        <dbReference type="Google" id="ProtNLM"/>
    </source>
</evidence>
<dbReference type="Pfam" id="PF17109">
    <property type="entry name" value="Goodbye"/>
    <property type="match status" value="1"/>
</dbReference>
<dbReference type="EMBL" id="NIDN02000017">
    <property type="protein sequence ID" value="RLM00351.1"/>
    <property type="molecule type" value="Genomic_DNA"/>
</dbReference>
<name>A0A3R7IJA8_9EURO</name>
<gene>
    <name evidence="5" type="ORF">CFD26_108483</name>
</gene>
<reference evidence="5 6" key="1">
    <citation type="submission" date="2018-08" db="EMBL/GenBank/DDBJ databases">
        <title>Draft genome sequences of two Aspergillus turcosus clinical strains isolated from bronchoalveolar lavage fluid: one azole-susceptible and the other azole-resistant.</title>
        <authorList>
            <person name="Parent-Michaud M."/>
            <person name="Dufresne P.J."/>
            <person name="Fournier E."/>
            <person name="Martineau C."/>
            <person name="Moreira S."/>
            <person name="Perkins V."/>
            <person name="De Repentigny L."/>
            <person name="Dufresne S.F."/>
        </authorList>
    </citation>
    <scope>NUCLEOTIDE SEQUENCE [LARGE SCALE GENOMIC DNA]</scope>
    <source>
        <strain evidence="5">HMR AF 1038</strain>
    </source>
</reference>
<dbReference type="Proteomes" id="UP000215289">
    <property type="component" value="Unassembled WGS sequence"/>
</dbReference>
<accession>A0A3R7IJA8</accession>
<dbReference type="SMART" id="SM00028">
    <property type="entry name" value="TPR"/>
    <property type="match status" value="3"/>
</dbReference>
<evidence type="ECO:0000313" key="5">
    <source>
        <dbReference type="EMBL" id="RLM00351.1"/>
    </source>
</evidence>
<dbReference type="SUPFAM" id="SSF52540">
    <property type="entry name" value="P-loop containing nucleoside triphosphate hydrolases"/>
    <property type="match status" value="1"/>
</dbReference>
<evidence type="ECO:0000259" key="4">
    <source>
        <dbReference type="Pfam" id="PF24883"/>
    </source>
</evidence>
<dbReference type="InterPro" id="IPR019734">
    <property type="entry name" value="TPR_rpt"/>
</dbReference>
<sequence>MSHDQIPQIWTRAITRYERITEKALDVSSLRELTTVEDLLGCIETENKAFGDFRAKRSHIFSALKSAMLPIQLVGDLASTGVQIAFPPAGLIFSAVKYLINAAGGVSAKYDAIVDLMGTLKDFTVRLGVYAQHLISDALRDKLTEILTTMLEIFAISRHQIERGRLRTFGKNVLLGNDEGKAMIDKLNTLMDSERGLTGAETLTEVKVANTRIKRVDSNIEKLVQHMNNMGLSQMQTEQAQEKRNRDHLKRVLQPTTSADDRYTAINRSRTHGTGDWIREERAFRDWISRVKPLLWVTGTPGAGKTYLASNIITYLKQRFPQNVQHPSHVSVAYFFFKDDDLKTRYLHQALRDISFQIAQNDPMYTKHIVSCVDSREDIATLPSLWQKLYVEYFLGNDASDSSVYIVLDALDEAFAEDRLELFEILKDIQQGGRLQFLMLGRPHIEEEIDQIVETLAGPAIYVSDLNNSEDIVRYIQSSISKSVYLKRASQALRLEIVDRLSAGAQGMFIWVDFMLKELLKKRDEGSMRKALDEAPNGLSQMIRHVLKDISESLKDSPQYAEDLNEMLAWATCSTSPLRLDELESVVKWRSEFGNGWIWLEGDLRRQYASLFLLNRKDGLTTTELQRRAIYMGQADTHDSETGFEDLGNLPDFNSDPKTTYVTLTHASLGDFFRSERNSPISADGCPPIGVSFHQAKVMLFNRCYEIISCPEDSPRSDIPNLLLFRASSSVIPALKAIDIHQCSKADKQTIGIYLARLLFDEWAMPRFVMFTGDVPLLEDIRDLFMTWLSNSDVQEALPPVEKGWYDSFASGNINDIVLPAIRYIAWSWLGNAASTSNGHYICQFVHDYLHARGTSPVQSIESAEVVVETAEWCGFEKTAIWHRRLAMALRDLGFLDECIEYFQKAIELGSAADGWLTRAEMATAYICKKEYRKAAEAQEICVQLLDKGEQPFPNDSQKSNGHVHRVLESLGLCYNQLGDFEKGLSLYRKALGYNNRCNTCVRAILAYLNMEGRYTESMDLLQEMDEKIPETDFTRLSECLMTNSELSDAFTHWFSAAAYHTSNTAYMVNAYTSAAKVAFRKAKTVQAANLELCRGVFLQIYGHDSSRAARVWEGLINTYRGKRSDGEITPVLETASNFLATHYLTQAMEGRALYVSDVTNPQEPENNPPYADRFVTNSEVGLIMGNYYRVSGRNMEAMACYTAQVKECIRLLSDNDPLNDGMAFRRLGGVLAGVNDKEGAVTMWHQSYSLTKYDHDGHGEDKEWIEQSIICRGCHKSVEISNISICRYCHNVILCVRCLPLRRSGSLAVNICSQKHDWILLPPLPESLRQRGEGQKAFHLVVAGDVVYGDVHQYFGEANTTEKRQEWLRALDKIESLNPHTVVAGHKRAGTVDSVFNVQTTRNYILAFEETAQAASNPEELFVRIKVLYPTRINRHAILAGAMAAFGRNAYAFEKIS</sequence>
<dbReference type="PANTHER" id="PTHR10039">
    <property type="entry name" value="AMELOGENIN"/>
    <property type="match status" value="1"/>
</dbReference>
<protein>
    <recommendedName>
        <fullName evidence="7">Fungal STAND N-terminal Goodbye domain-containing protein</fullName>
    </recommendedName>
</protein>
<proteinExistence type="predicted"/>
<comment type="caution">
    <text evidence="5">The sequence shown here is derived from an EMBL/GenBank/DDBJ whole genome shotgun (WGS) entry which is preliminary data.</text>
</comment>
<dbReference type="Gene3D" id="1.25.40.10">
    <property type="entry name" value="Tetratricopeptide repeat domain"/>
    <property type="match status" value="1"/>
</dbReference>
<dbReference type="Pfam" id="PF24883">
    <property type="entry name" value="NPHP3_N"/>
    <property type="match status" value="1"/>
</dbReference>
<organism evidence="5 6">
    <name type="scientific">Aspergillus turcosus</name>
    <dbReference type="NCBI Taxonomy" id="1245748"/>
    <lineage>
        <taxon>Eukaryota</taxon>
        <taxon>Fungi</taxon>
        <taxon>Dikarya</taxon>
        <taxon>Ascomycota</taxon>
        <taxon>Pezizomycotina</taxon>
        <taxon>Eurotiomycetes</taxon>
        <taxon>Eurotiomycetidae</taxon>
        <taxon>Eurotiales</taxon>
        <taxon>Aspergillaceae</taxon>
        <taxon>Aspergillus</taxon>
        <taxon>Aspergillus subgen. Fumigati</taxon>
    </lineage>
</organism>
<dbReference type="InterPro" id="IPR036866">
    <property type="entry name" value="RibonucZ/Hydroxyglut_hydro"/>
</dbReference>
<dbReference type="PROSITE" id="PS50005">
    <property type="entry name" value="TPR"/>
    <property type="match status" value="1"/>
</dbReference>
<dbReference type="PANTHER" id="PTHR10039:SF17">
    <property type="entry name" value="FUNGAL STAND N-TERMINAL GOODBYE DOMAIN-CONTAINING PROTEIN-RELATED"/>
    <property type="match status" value="1"/>
</dbReference>
<dbReference type="OrthoDB" id="448455at2759"/>
<dbReference type="SUPFAM" id="SSF48452">
    <property type="entry name" value="TPR-like"/>
    <property type="match status" value="1"/>
</dbReference>
<evidence type="ECO:0000256" key="2">
    <source>
        <dbReference type="PROSITE-ProRule" id="PRU00339"/>
    </source>
</evidence>
<feature type="domain" description="Fungal STAND N-terminal Goodbye" evidence="3">
    <location>
        <begin position="10"/>
        <end position="130"/>
    </location>
</feature>
<dbReference type="InterPro" id="IPR056884">
    <property type="entry name" value="NPHP3-like_N"/>
</dbReference>
<keyword evidence="6" id="KW-1185">Reference proteome</keyword>
<dbReference type="InterPro" id="IPR027417">
    <property type="entry name" value="P-loop_NTPase"/>
</dbReference>
<dbReference type="InterPro" id="IPR011990">
    <property type="entry name" value="TPR-like_helical_dom_sf"/>
</dbReference>
<keyword evidence="2" id="KW-0802">TPR repeat</keyword>
<feature type="repeat" description="TPR" evidence="2">
    <location>
        <begin position="965"/>
        <end position="998"/>
    </location>
</feature>
<evidence type="ECO:0000313" key="6">
    <source>
        <dbReference type="Proteomes" id="UP000215289"/>
    </source>
</evidence>
<evidence type="ECO:0000256" key="1">
    <source>
        <dbReference type="ARBA" id="ARBA00022737"/>
    </source>
</evidence>
<evidence type="ECO:0000259" key="3">
    <source>
        <dbReference type="Pfam" id="PF17109"/>
    </source>
</evidence>